<dbReference type="Pfam" id="PF02518">
    <property type="entry name" value="HATPase_c"/>
    <property type="match status" value="1"/>
</dbReference>
<evidence type="ECO:0000256" key="5">
    <source>
        <dbReference type="ARBA" id="ARBA00022741"/>
    </source>
</evidence>
<comment type="catalytic activity">
    <reaction evidence="1">
        <text>ATP + protein L-histidine = ADP + protein N-phospho-L-histidine.</text>
        <dbReference type="EC" id="2.7.13.3"/>
    </reaction>
</comment>
<gene>
    <name evidence="10" type="ORF">IE4872_PD02308</name>
</gene>
<dbReference type="InterPro" id="IPR036097">
    <property type="entry name" value="HisK_dim/P_sf"/>
</dbReference>
<name>A0A1L5NY63_9HYPH</name>
<proteinExistence type="predicted"/>
<reference evidence="10 11" key="1">
    <citation type="submission" date="2016-09" db="EMBL/GenBank/DDBJ databases">
        <title>The complete genome sequences of Rhizobium gallicum, symbiovars gallicum and phaseoli, symbionts associated to common bean (Phaseolus vulgaris).</title>
        <authorList>
            <person name="Bustos P."/>
            <person name="Santamaria R.I."/>
            <person name="Perez-Carrascal O.M."/>
            <person name="Juarez S."/>
            <person name="Lozano L."/>
            <person name="Martinez-Flores I."/>
            <person name="Martinez-Romero E."/>
            <person name="Cevallos M."/>
            <person name="Romero D."/>
            <person name="Davila G."/>
            <person name="Gonzalez V."/>
        </authorList>
    </citation>
    <scope>NUCLEOTIDE SEQUENCE [LARGE SCALE GENOMIC DNA]</scope>
    <source>
        <strain evidence="10 11">IE4872</strain>
        <plasmid evidence="11">prgalie4872d</plasmid>
    </source>
</reference>
<keyword evidence="10" id="KW-0614">Plasmid</keyword>
<evidence type="ECO:0000256" key="1">
    <source>
        <dbReference type="ARBA" id="ARBA00000085"/>
    </source>
</evidence>
<evidence type="ECO:0000256" key="8">
    <source>
        <dbReference type="ARBA" id="ARBA00023012"/>
    </source>
</evidence>
<dbReference type="Gene3D" id="1.10.287.130">
    <property type="match status" value="1"/>
</dbReference>
<dbReference type="SMART" id="SM00388">
    <property type="entry name" value="HisKA"/>
    <property type="match status" value="1"/>
</dbReference>
<keyword evidence="7" id="KW-0067">ATP-binding</keyword>
<sequence length="429" mass="47126">MELALTEGSVIELDASQKRYCNLISYLPIPVWQIDARPAERIFDRLKASSIGDLGTYLDEHPELVDLASEVLRVFAVNDEAIQLFGGKHCSEFLGPVRYLFAGTPGSARRVMQAHASGARNHVEELEVKTFDGRLIDVLLLMTFPVPGERLDTTILMMIDNTARLEAEAKLRSVEADFSHAARLSTLGEMTTSIAHEIKQPLSAILMNAQTSLRYLRKAEPNLEKAEQLTSRIVECAQRASDIIGRIQDMAGKRAPTNTLLDFNDVVEQCLVFLRHESEEKDVVIKARLQPNLPLISGDRIQLQQVIVNLIVNSIQAMKAAPQTRREIHVETSLGETGQVAFSIRDTGTGIPIDHLAHIFDGFFTTKEGGLGIGLAICQSIAKAHGGTVTAANHPEGGALFRFSIPTESTARVNNSAFAKYPTPEILPN</sequence>
<dbReference type="GO" id="GO:0005524">
    <property type="term" value="F:ATP binding"/>
    <property type="evidence" value="ECO:0007669"/>
    <property type="project" value="UniProtKB-KW"/>
</dbReference>
<dbReference type="PANTHER" id="PTHR43065">
    <property type="entry name" value="SENSOR HISTIDINE KINASE"/>
    <property type="match status" value="1"/>
</dbReference>
<dbReference type="InterPro" id="IPR004358">
    <property type="entry name" value="Sig_transdc_His_kin-like_C"/>
</dbReference>
<evidence type="ECO:0000259" key="9">
    <source>
        <dbReference type="PROSITE" id="PS50109"/>
    </source>
</evidence>
<evidence type="ECO:0000256" key="3">
    <source>
        <dbReference type="ARBA" id="ARBA00022553"/>
    </source>
</evidence>
<accession>A0A1L5NY63</accession>
<dbReference type="GO" id="GO:0000155">
    <property type="term" value="F:phosphorelay sensor kinase activity"/>
    <property type="evidence" value="ECO:0007669"/>
    <property type="project" value="InterPro"/>
</dbReference>
<dbReference type="SUPFAM" id="SSF55785">
    <property type="entry name" value="PYP-like sensor domain (PAS domain)"/>
    <property type="match status" value="1"/>
</dbReference>
<dbReference type="RefSeq" id="WP_074072932.1">
    <property type="nucleotide sequence ID" value="NZ_CP017105.1"/>
</dbReference>
<evidence type="ECO:0000256" key="6">
    <source>
        <dbReference type="ARBA" id="ARBA00022777"/>
    </source>
</evidence>
<dbReference type="InterPro" id="IPR003661">
    <property type="entry name" value="HisK_dim/P_dom"/>
</dbReference>
<dbReference type="InterPro" id="IPR005467">
    <property type="entry name" value="His_kinase_dom"/>
</dbReference>
<dbReference type="CDD" id="cd00082">
    <property type="entry name" value="HisKA"/>
    <property type="match status" value="1"/>
</dbReference>
<keyword evidence="3" id="KW-0597">Phosphoprotein</keyword>
<keyword evidence="8" id="KW-0902">Two-component regulatory system</keyword>
<dbReference type="OrthoDB" id="226486at2"/>
<dbReference type="Pfam" id="PF00512">
    <property type="entry name" value="HisKA"/>
    <property type="match status" value="1"/>
</dbReference>
<feature type="domain" description="Histidine kinase" evidence="9">
    <location>
        <begin position="193"/>
        <end position="409"/>
    </location>
</feature>
<keyword evidence="6 10" id="KW-0418">Kinase</keyword>
<dbReference type="AlphaFoldDB" id="A0A1L5NY63"/>
<dbReference type="InterPro" id="IPR036890">
    <property type="entry name" value="HATPase_C_sf"/>
</dbReference>
<dbReference type="Gene3D" id="3.30.565.10">
    <property type="entry name" value="Histidine kinase-like ATPase, C-terminal domain"/>
    <property type="match status" value="1"/>
</dbReference>
<dbReference type="InterPro" id="IPR035965">
    <property type="entry name" value="PAS-like_dom_sf"/>
</dbReference>
<protein>
    <recommendedName>
        <fullName evidence="2">histidine kinase</fullName>
        <ecNumber evidence="2">2.7.13.3</ecNumber>
    </recommendedName>
</protein>
<dbReference type="EMBL" id="CP017105">
    <property type="protein sequence ID" value="APO72819.1"/>
    <property type="molecule type" value="Genomic_DNA"/>
</dbReference>
<keyword evidence="4" id="KW-0808">Transferase</keyword>
<dbReference type="PRINTS" id="PR00344">
    <property type="entry name" value="BCTRLSENSOR"/>
</dbReference>
<evidence type="ECO:0000256" key="7">
    <source>
        <dbReference type="ARBA" id="ARBA00022840"/>
    </source>
</evidence>
<dbReference type="SUPFAM" id="SSF55874">
    <property type="entry name" value="ATPase domain of HSP90 chaperone/DNA topoisomerase II/histidine kinase"/>
    <property type="match status" value="1"/>
</dbReference>
<organism evidence="10 11">
    <name type="scientific">Rhizobium gallicum</name>
    <dbReference type="NCBI Taxonomy" id="56730"/>
    <lineage>
        <taxon>Bacteria</taxon>
        <taxon>Pseudomonadati</taxon>
        <taxon>Pseudomonadota</taxon>
        <taxon>Alphaproteobacteria</taxon>
        <taxon>Hyphomicrobiales</taxon>
        <taxon>Rhizobiaceae</taxon>
        <taxon>Rhizobium/Agrobacterium group</taxon>
        <taxon>Rhizobium</taxon>
    </lineage>
</organism>
<dbReference type="PROSITE" id="PS50109">
    <property type="entry name" value="HIS_KIN"/>
    <property type="match status" value="1"/>
</dbReference>
<dbReference type="InterPro" id="IPR003594">
    <property type="entry name" value="HATPase_dom"/>
</dbReference>
<dbReference type="Proteomes" id="UP000184749">
    <property type="component" value="Plasmid pRgalIE4872d"/>
</dbReference>
<dbReference type="SUPFAM" id="SSF47384">
    <property type="entry name" value="Homodimeric domain of signal transducing histidine kinase"/>
    <property type="match status" value="1"/>
</dbReference>
<evidence type="ECO:0000256" key="4">
    <source>
        <dbReference type="ARBA" id="ARBA00022679"/>
    </source>
</evidence>
<evidence type="ECO:0000256" key="2">
    <source>
        <dbReference type="ARBA" id="ARBA00012438"/>
    </source>
</evidence>
<evidence type="ECO:0000313" key="10">
    <source>
        <dbReference type="EMBL" id="APO72819.1"/>
    </source>
</evidence>
<dbReference type="PANTHER" id="PTHR43065:SF10">
    <property type="entry name" value="PEROXIDE STRESS-ACTIVATED HISTIDINE KINASE MAK3"/>
    <property type="match status" value="1"/>
</dbReference>
<keyword evidence="5" id="KW-0547">Nucleotide-binding</keyword>
<geneLocation type="plasmid" evidence="11">
    <name>prgalie4872d</name>
</geneLocation>
<dbReference type="EC" id="2.7.13.3" evidence="2"/>
<evidence type="ECO:0000313" key="11">
    <source>
        <dbReference type="Proteomes" id="UP000184749"/>
    </source>
</evidence>
<dbReference type="SMART" id="SM00387">
    <property type="entry name" value="HATPase_c"/>
    <property type="match status" value="1"/>
</dbReference>